<evidence type="ECO:0000256" key="1">
    <source>
        <dbReference type="SAM" id="MobiDB-lite"/>
    </source>
</evidence>
<dbReference type="EMBL" id="JAOPJZ010000003">
    <property type="protein sequence ID" value="MCU4751580.1"/>
    <property type="molecule type" value="Genomic_DNA"/>
</dbReference>
<feature type="region of interest" description="Disordered" evidence="1">
    <location>
        <begin position="596"/>
        <end position="629"/>
    </location>
</feature>
<protein>
    <submittedName>
        <fullName evidence="2">Uncharacterized protein</fullName>
    </submittedName>
</protein>
<evidence type="ECO:0000313" key="2">
    <source>
        <dbReference type="EMBL" id="MCU4751580.1"/>
    </source>
</evidence>
<name>A0AAP2Z6Z8_9EURY</name>
<feature type="compositionally biased region" description="Basic and acidic residues" evidence="1">
    <location>
        <begin position="1260"/>
        <end position="1280"/>
    </location>
</feature>
<sequence length="1289" mass="137905">MTDEATYTFYPVVRAGHRPASTYDGTVASIPDSGVKPVTLSVAGHDDNDETTTETATVDVHVYGPGDVTAIDERQIVRREPEPDTDAYPPRQFPVVEFDRPDLPWLFSPQRADDDGKLLPWICLVVVDRDARGVSYEALGPGSLPVLETPVSELPDPSEAWAWAHAQHLGGPSNTGEIPAIAAESVHSRARLLSPRNLESHTRYRACVVPVFEPGRQAGLGQDPEDEVTLAWGKEGSVRLPVYDSWTFTTAPDGDFISLATDLEPVVLGPDIGKRTVDVSAPGPTTLKQPGDGEESTVGLEGALQSPAAAAVDDPYDPELEDALRSLLNRATAFDEELPEDIVSPPLYGRWHANRSIVESAGADAHWFDSLNADPRYRLAAGFGTMVVQAEQEPLMASAWDQFGDLRSVNEYFCRSQLICESLRSTYERLETKSPGRLLQLTSPIHRHVFLEDERETLFSSLVGTTTPLGMTTPAFRRLTNPQAPLARRDGVTMSSQTVATRVETGAIPGQVSLDTVLGDVDDTGVSAPKSGATGGSTPSIGDPGSTPVVGDIGGDLGFREVEKIGDHGPRPVDADVVTGDVRWSEAGFGDVPAFGGPGEPTAFHSSTQAGGFGSGTQPGGFDSSGSAPQFMLAGATSADADRELSDERHDERLVRQRVHTYLESVERHCLAAQRDVRALETAAGREDVDGVRELLNASPNVLRRSAGLVPNTIDPLARSLSKLLIEPRPPTVAAGLTSDVAESQCDRLRSSGESLEGALEAAVTALTDPDAPLSAAKAPLSSASATLSRMIGTVDHLQGMIATDPEPRDDEAGQKSAPEMDMSILASTGIGGGFGGAAKKMAADADLETVELETLAQPLLAELNPERQLPTVVADRIGLADLRDRIDPLEQVMASPTFERPMGESLVDIDPEHMLPGVGEIPADSVGMVQTNPAFIEAFMAGINHEMARLLRWRRFPTDQRGTYFSGFWDHRGAPEGEILEDVTELHTWSGSLGSNGTDGDGDPTAVLLVRGELLRRYPNTMLYAAKAVADTDEATGRTDRVPALPNSNVTRADEGDDLKLPIFSGRLTNDITFYGFDLTIPQARSDPYHEAGKTPDDHDDEGWFFVLEEPPADARFGMLGGDDDPTIDPIAEPGAYTDVADPPSWVHEDLEDDLEWGKNGAHMAEITWRRPSRVAIHASELLPDPESSPTIVGMISGTYELTPTLEVIDVDSNEGDANGNALDGLGTQAALDVDSVLHDDIDDDLQFTFGDVTGGDGGGKDADERANGSDFSHDASEHDETDGGADE</sequence>
<proteinExistence type="predicted"/>
<accession>A0AAP2Z6Z8</accession>
<gene>
    <name evidence="2" type="ORF">OB919_06245</name>
</gene>
<reference evidence="2 3" key="1">
    <citation type="submission" date="2022-09" db="EMBL/GenBank/DDBJ databases">
        <title>Enrichment on poylsaccharides allowed isolation of novel metabolic and taxonomic groups of Haloarchaea.</title>
        <authorList>
            <person name="Sorokin D.Y."/>
            <person name="Elcheninov A.G."/>
            <person name="Khizhniak T.V."/>
            <person name="Kolganova T.V."/>
            <person name="Kublanov I.V."/>
        </authorList>
    </citation>
    <scope>NUCLEOTIDE SEQUENCE [LARGE SCALE GENOMIC DNA]</scope>
    <source>
        <strain evidence="2 3">AArc-curdl1</strain>
    </source>
</reference>
<evidence type="ECO:0000313" key="3">
    <source>
        <dbReference type="Proteomes" id="UP001321047"/>
    </source>
</evidence>
<feature type="region of interest" description="Disordered" evidence="1">
    <location>
        <begin position="275"/>
        <end position="298"/>
    </location>
</feature>
<dbReference type="RefSeq" id="WP_342807511.1">
    <property type="nucleotide sequence ID" value="NZ_JAOPJZ010000003.1"/>
</dbReference>
<dbReference type="Proteomes" id="UP001321047">
    <property type="component" value="Unassembled WGS sequence"/>
</dbReference>
<organism evidence="2 3">
    <name type="scientific">Natronosalvus hydrolyticus</name>
    <dbReference type="NCBI Taxonomy" id="2979988"/>
    <lineage>
        <taxon>Archaea</taxon>
        <taxon>Methanobacteriati</taxon>
        <taxon>Methanobacteriota</taxon>
        <taxon>Stenosarchaea group</taxon>
        <taxon>Halobacteria</taxon>
        <taxon>Halobacteriales</taxon>
        <taxon>Natrialbaceae</taxon>
        <taxon>Natronosalvus</taxon>
    </lineage>
</organism>
<feature type="region of interest" description="Disordered" evidence="1">
    <location>
        <begin position="1251"/>
        <end position="1289"/>
    </location>
</feature>
<comment type="caution">
    <text evidence="2">The sequence shown here is derived from an EMBL/GenBank/DDBJ whole genome shotgun (WGS) entry which is preliminary data.</text>
</comment>
<feature type="region of interest" description="Disordered" evidence="1">
    <location>
        <begin position="524"/>
        <end position="548"/>
    </location>
</feature>
<keyword evidence="3" id="KW-1185">Reference proteome</keyword>